<feature type="domain" description="DUF7595" evidence="1">
    <location>
        <begin position="152"/>
        <end position="462"/>
    </location>
</feature>
<dbReference type="AlphaFoldDB" id="A0A0E0KJM4"/>
<evidence type="ECO:0000313" key="3">
    <source>
        <dbReference type="Proteomes" id="UP000026962"/>
    </source>
</evidence>
<evidence type="ECO:0000259" key="1">
    <source>
        <dbReference type="Pfam" id="PF24523"/>
    </source>
</evidence>
<proteinExistence type="predicted"/>
<dbReference type="Proteomes" id="UP000026962">
    <property type="component" value="Chromosome 3"/>
</dbReference>
<sequence>MAAKRLRDGAMPAAKRLRARAATVEARTTTTLPVDLLLEIVARSDAATIVRCAAAGKSIRRAILHPSFRRSRLAPANGGFDPNLLVAVSYKLSRLNDPPVLIIEDPQSSSVSPAVSGKFLHRIDEPPTSSYRPDADVLPIYKSYASEWKHSELVASRDVLVVVRKRPGGVRGMCTVPRQEKQQLCICNSLTGDTTRLPMADVVDEYPPAFLAVSDAGRSYELLVMDKNMRTQTFSSGDGKWGAIRAMEELPHPISAPLSAHRPLVVVGRHRRNAVYWLCPNRLGVGWGGVTNDLHILAVDVGAGRRASRIELPPDCLSRMKPIGSQSDGILLAPSPSPDGELSLIVAEILVISQWTLLSSSSSSSEGSPERWSRQVVISRLAIDRQAGHDVLMGFICFHGLGLMSGAVLLQIRMLDAGFIAVLNLASKQCLILRRWDNNNKPSELCLQEIDLASLLQSMRRF</sequence>
<dbReference type="HOGENOM" id="CLU_018793_3_2_1"/>
<dbReference type="PANTHER" id="PTHR35828">
    <property type="entry name" value="OS08G0203800 PROTEIN-RELATED"/>
    <property type="match status" value="1"/>
</dbReference>
<dbReference type="Pfam" id="PF24523">
    <property type="entry name" value="DUF7595"/>
    <property type="match status" value="1"/>
</dbReference>
<keyword evidence="3" id="KW-1185">Reference proteome</keyword>
<reference evidence="2" key="1">
    <citation type="submission" date="2015-04" db="UniProtKB">
        <authorList>
            <consortium name="EnsemblPlants"/>
        </authorList>
    </citation>
    <scope>IDENTIFICATION</scope>
</reference>
<dbReference type="EnsemblPlants" id="OPUNC03G32940.1">
    <property type="protein sequence ID" value="OPUNC03G32940.1"/>
    <property type="gene ID" value="OPUNC03G32940"/>
</dbReference>
<dbReference type="eggNOG" id="ENOG502R3DV">
    <property type="taxonomic scope" value="Eukaryota"/>
</dbReference>
<organism evidence="2">
    <name type="scientific">Oryza punctata</name>
    <name type="common">Red rice</name>
    <dbReference type="NCBI Taxonomy" id="4537"/>
    <lineage>
        <taxon>Eukaryota</taxon>
        <taxon>Viridiplantae</taxon>
        <taxon>Streptophyta</taxon>
        <taxon>Embryophyta</taxon>
        <taxon>Tracheophyta</taxon>
        <taxon>Spermatophyta</taxon>
        <taxon>Magnoliopsida</taxon>
        <taxon>Liliopsida</taxon>
        <taxon>Poales</taxon>
        <taxon>Poaceae</taxon>
        <taxon>BOP clade</taxon>
        <taxon>Oryzoideae</taxon>
        <taxon>Oryzeae</taxon>
        <taxon>Oryzinae</taxon>
        <taxon>Oryza</taxon>
    </lineage>
</organism>
<dbReference type="Gramene" id="OPUNC03G32940.1">
    <property type="protein sequence ID" value="OPUNC03G32940.1"/>
    <property type="gene ID" value="OPUNC03G32940"/>
</dbReference>
<dbReference type="PANTHER" id="PTHR35828:SF3">
    <property type="entry name" value="OS03G0775900 PROTEIN"/>
    <property type="match status" value="1"/>
</dbReference>
<accession>A0A0E0KJM4</accession>
<protein>
    <recommendedName>
        <fullName evidence="1">DUF7595 domain-containing protein</fullName>
    </recommendedName>
</protein>
<evidence type="ECO:0000313" key="2">
    <source>
        <dbReference type="EnsemblPlants" id="OPUNC03G32940.1"/>
    </source>
</evidence>
<dbReference type="InterPro" id="IPR056016">
    <property type="entry name" value="DUF7595"/>
</dbReference>
<reference evidence="2" key="2">
    <citation type="submission" date="2018-05" db="EMBL/GenBank/DDBJ databases">
        <title>OpunRS2 (Oryza punctata Reference Sequence Version 2).</title>
        <authorList>
            <person name="Zhang J."/>
            <person name="Kudrna D."/>
            <person name="Lee S."/>
            <person name="Talag J."/>
            <person name="Welchert J."/>
            <person name="Wing R.A."/>
        </authorList>
    </citation>
    <scope>NUCLEOTIDE SEQUENCE [LARGE SCALE GENOMIC DNA]</scope>
</reference>
<name>A0A0E0KJM4_ORYPU</name>
<dbReference type="OMA" id="PIYKSYD"/>
<dbReference type="STRING" id="4537.A0A0E0KJM4"/>